<dbReference type="AlphaFoldDB" id="A0A084G8B1"/>
<feature type="domain" description="Nucleoporin POM152 immunoglobulin-like" evidence="2">
    <location>
        <begin position="574"/>
        <end position="676"/>
    </location>
</feature>
<accession>A0A084G8B1</accession>
<feature type="region of interest" description="Disordered" evidence="1">
    <location>
        <begin position="1"/>
        <end position="66"/>
    </location>
</feature>
<name>A0A084G8B1_PSEDA</name>
<dbReference type="Pfam" id="PF23664">
    <property type="entry name" value="Ig_Pom152"/>
    <property type="match status" value="2"/>
</dbReference>
<dbReference type="OMA" id="DRSNCKR"/>
<feature type="compositionally biased region" description="Basic and acidic residues" evidence="1">
    <location>
        <begin position="519"/>
        <end position="529"/>
    </location>
</feature>
<evidence type="ECO:0000256" key="1">
    <source>
        <dbReference type="SAM" id="MobiDB-lite"/>
    </source>
</evidence>
<dbReference type="GO" id="GO:0070762">
    <property type="term" value="C:nuclear pore transmembrane ring"/>
    <property type="evidence" value="ECO:0007669"/>
    <property type="project" value="TreeGrafter"/>
</dbReference>
<dbReference type="InterPro" id="IPR056540">
    <property type="entry name" value="TMD_POM152"/>
</dbReference>
<keyword evidence="8" id="KW-1185">Reference proteome</keyword>
<evidence type="ECO:0000313" key="8">
    <source>
        <dbReference type="Proteomes" id="UP000028545"/>
    </source>
</evidence>
<protein>
    <submittedName>
        <fullName evidence="7">Nucleoporin</fullName>
    </submittedName>
</protein>
<evidence type="ECO:0000259" key="6">
    <source>
        <dbReference type="Pfam" id="PF24527"/>
    </source>
</evidence>
<dbReference type="KEGG" id="sapo:SAPIO_CDS4498"/>
<feature type="compositionally biased region" description="Polar residues" evidence="1">
    <location>
        <begin position="25"/>
        <end position="37"/>
    </location>
</feature>
<dbReference type="InterPro" id="IPR056542">
    <property type="entry name" value="Ig-like_POM152_1st"/>
</dbReference>
<evidence type="ECO:0000259" key="2">
    <source>
        <dbReference type="Pfam" id="PF23664"/>
    </source>
</evidence>
<feature type="domain" description="Nucleoporin POM152 Ig-like" evidence="4">
    <location>
        <begin position="1173"/>
        <end position="1257"/>
    </location>
</feature>
<reference evidence="7 8" key="1">
    <citation type="journal article" date="2014" name="Genome Announc.">
        <title>Draft genome sequence of the pathogenic fungus Scedosporium apiospermum.</title>
        <authorList>
            <person name="Vandeputte P."/>
            <person name="Ghamrawi S."/>
            <person name="Rechenmann M."/>
            <person name="Iltis A."/>
            <person name="Giraud S."/>
            <person name="Fleury M."/>
            <person name="Thornton C."/>
            <person name="Delhaes L."/>
            <person name="Meyer W."/>
            <person name="Papon N."/>
            <person name="Bouchara J.P."/>
        </authorList>
    </citation>
    <scope>NUCLEOTIDE SEQUENCE [LARGE SCALE GENOMIC DNA]</scope>
    <source>
        <strain evidence="7 8">IHEM 14462</strain>
    </source>
</reference>
<dbReference type="GO" id="GO:0006999">
    <property type="term" value="P:nuclear pore organization"/>
    <property type="evidence" value="ECO:0007669"/>
    <property type="project" value="TreeGrafter"/>
</dbReference>
<dbReference type="VEuPathDB" id="FungiDB:SAPIO_CDS4498"/>
<evidence type="ECO:0000259" key="3">
    <source>
        <dbReference type="Pfam" id="PF24097"/>
    </source>
</evidence>
<dbReference type="InterPro" id="IPR056544">
    <property type="entry name" value="Ig_POM152"/>
</dbReference>
<dbReference type="GeneID" id="27723570"/>
<dbReference type="InterPro" id="IPR056541">
    <property type="entry name" value="Ig-like_POM152"/>
</dbReference>
<sequence length="1274" mass="141723">MASTPRPRPGHFPQTPANGPRANGSRANNPRDSTASLDSGIGGSGGSRREKRYSLPDAPEANPVQPANPPVIPVTVIDAPTQRFYAAAVYVALLCWKLYDWIHVVENHEVSLALLVKWSIIDFIYLFGLPEMRIPWLELSQQAVLILYAGHFIMNYMLMFDIPLPFQGWLLAAGKAFFDKEMALSEHTVRVSNILHNESLIMGKQIINILPEGSAVLNPNGTPFCIGPDTPSARLPIRFNGTMPVEIELLRIDLETSHQEAVRLSKREVANIVKEMKNQMLDSGSEEAEGWYTVRKPGVYRLGQVLDEYKLEVQRTTRDTYVVPCPKASFRNPDSSNRCIRDLSDLYLDVEGTAPLKILYGRTVNGIDNGFHFQSLQPEGFTSPLVSAPSGIIATDADIDDISWVRPAKVRVPLNESLTTAGDWQYVINEVHDAFGNVVNYTPSPDDLEPKPRPKHLVQNFFVNERPRARLQGCDLRNPLKVAKGRATKLPVSIAMAGPARDDTGYSVEWRFTPVDKLTDSGDHGEHPEYGSFNGKNSKEAPKISQPGLYTLTTVTSKYCQGEVEEPSSCMLLNPLEPQLSIRAEDIADKCAGNSVGLRVDLDLMGTPPFVVRYDVITSTGTKHEFVEIKGLRHQLELRPKEAGKHKYVFRAIDDAVYSGQILSGEGMTLEQDVKPAASATILHPSGSTTACLDDEVDVDIMLLGDPPFSLEWEIVHDGKKKPLKVSDIMESTYRIKTAPFTKGGDYVLALNSVQDKSGCRTFLKDELKISVRRQKPRAGFGLIENKRSVMAVENTKLELPLRLQGEGPWTVSYRNRDVDATLETTITNPNGYIPVKYQGIYEIIDVSDRQCRGSVDPDASTFQVGWEPRPDISLAVSRSISGEGRVFIKKDVCEGDIDGTDINLSGRAPFHVEYEVRHTAPTGSGTSIQNKKLDVAQFKASIPLDTSKPGTYVYRFHSLADNLYNSDRNFSPLVLKQVVNAKPTASFVKPGSSFKYCMAEQEKEDVIPITLTGQAPFYVELEIKHHSGVTPETFTIPSIESNSYGIQIPRRHLRLGTQQVRIRTVRDSRGCQQTYDHGGPSVQVHLYDAPAIYPLDTRTDYCVGERIAFTLSGTPPFEITYDFGGKRIAKSPTTNFRRIAESPGIFTVTSVSDKASECHAAVNITKTIHPLPSVRISRGKQVQVDIHEGTEVDILFEFWGTPPFEFTYTRSSNARKGHPSTVLETRHDISYDATKIVRASLEGTYEVVAIKDKYCAFSNQQVERKDDKKLLKY</sequence>
<feature type="domain" description="Nucleoporin POM152 Ig-like" evidence="4">
    <location>
        <begin position="466"/>
        <end position="570"/>
    </location>
</feature>
<feature type="domain" description="Nucleoporin POM152 ninth Ig-like" evidence="6">
    <location>
        <begin position="1091"/>
        <end position="1167"/>
    </location>
</feature>
<proteinExistence type="predicted"/>
<dbReference type="Proteomes" id="UP000028545">
    <property type="component" value="Unassembled WGS sequence"/>
</dbReference>
<dbReference type="GO" id="GO:0006606">
    <property type="term" value="P:protein import into nucleus"/>
    <property type="evidence" value="ECO:0007669"/>
    <property type="project" value="TreeGrafter"/>
</dbReference>
<feature type="domain" description="Nucleoporin POM152 Ig-like" evidence="4">
    <location>
        <begin position="776"/>
        <end position="862"/>
    </location>
</feature>
<dbReference type="Pfam" id="PF24519">
    <property type="entry name" value="Ig-like_Pom152_1"/>
    <property type="match status" value="1"/>
</dbReference>
<evidence type="ECO:0000259" key="4">
    <source>
        <dbReference type="Pfam" id="PF24312"/>
    </source>
</evidence>
<dbReference type="InterPro" id="IPR037701">
    <property type="entry name" value="Pom152"/>
</dbReference>
<evidence type="ECO:0000313" key="7">
    <source>
        <dbReference type="EMBL" id="KEZ43573.1"/>
    </source>
</evidence>
<comment type="caution">
    <text evidence="7">The sequence shown here is derived from an EMBL/GenBank/DDBJ whole genome shotgun (WGS) entry which is preliminary data.</text>
</comment>
<feature type="domain" description="Nucleoporin POM152 first Ig-like" evidence="5">
    <location>
        <begin position="214"/>
        <end position="322"/>
    </location>
</feature>
<dbReference type="Pfam" id="PF24097">
    <property type="entry name" value="TMD_POM152"/>
    <property type="match status" value="1"/>
</dbReference>
<dbReference type="Pfam" id="PF24312">
    <property type="entry name" value="Ig-like_POM152"/>
    <property type="match status" value="3"/>
</dbReference>
<dbReference type="Pfam" id="PF24527">
    <property type="entry name" value="Ig-like_Pom152_9"/>
    <property type="match status" value="1"/>
</dbReference>
<dbReference type="GO" id="GO:0017056">
    <property type="term" value="F:structural constituent of nuclear pore"/>
    <property type="evidence" value="ECO:0007669"/>
    <property type="project" value="InterPro"/>
</dbReference>
<organism evidence="7 8">
    <name type="scientific">Pseudallescheria apiosperma</name>
    <name type="common">Scedosporium apiospermum</name>
    <dbReference type="NCBI Taxonomy" id="563466"/>
    <lineage>
        <taxon>Eukaryota</taxon>
        <taxon>Fungi</taxon>
        <taxon>Dikarya</taxon>
        <taxon>Ascomycota</taxon>
        <taxon>Pezizomycotina</taxon>
        <taxon>Sordariomycetes</taxon>
        <taxon>Hypocreomycetidae</taxon>
        <taxon>Microascales</taxon>
        <taxon>Microascaceae</taxon>
        <taxon>Scedosporium</taxon>
    </lineage>
</organism>
<gene>
    <name evidence="7" type="ORF">SAPIO_CDS4498</name>
</gene>
<feature type="domain" description="Nucleoporin POM152 immunoglobulin-like" evidence="2">
    <location>
        <begin position="891"/>
        <end position="981"/>
    </location>
</feature>
<feature type="region of interest" description="Disordered" evidence="1">
    <location>
        <begin position="519"/>
        <end position="545"/>
    </location>
</feature>
<dbReference type="OrthoDB" id="5529162at2759"/>
<dbReference type="InterPro" id="IPR056543">
    <property type="entry name" value="Ig-like_POM152_9th"/>
</dbReference>
<dbReference type="PANTHER" id="PTHR28206">
    <property type="entry name" value="NUCLEOPORIN POM152"/>
    <property type="match status" value="1"/>
</dbReference>
<dbReference type="HOGENOM" id="CLU_002415_0_0_1"/>
<evidence type="ECO:0000259" key="5">
    <source>
        <dbReference type="Pfam" id="PF24519"/>
    </source>
</evidence>
<dbReference type="EMBL" id="JOWA01000092">
    <property type="protein sequence ID" value="KEZ43573.1"/>
    <property type="molecule type" value="Genomic_DNA"/>
</dbReference>
<dbReference type="PANTHER" id="PTHR28206:SF1">
    <property type="entry name" value="NUCLEOPORIN POM152"/>
    <property type="match status" value="1"/>
</dbReference>
<dbReference type="RefSeq" id="XP_016643372.1">
    <property type="nucleotide sequence ID" value="XM_016787027.1"/>
</dbReference>
<feature type="domain" description="Nucleoporin POM152 N-terminal transmembrane" evidence="3">
    <location>
        <begin position="78"/>
        <end position="163"/>
    </location>
</feature>